<keyword evidence="1" id="KW-0175">Coiled coil</keyword>
<protein>
    <recommendedName>
        <fullName evidence="3">DNA endonuclease Ctp1 N-terminal domain-containing protein</fullName>
    </recommendedName>
</protein>
<evidence type="ECO:0000313" key="5">
    <source>
        <dbReference type="Proteomes" id="UP001460270"/>
    </source>
</evidence>
<evidence type="ECO:0000259" key="3">
    <source>
        <dbReference type="Pfam" id="PF10482"/>
    </source>
</evidence>
<comment type="caution">
    <text evidence="4">The sequence shown here is derived from an EMBL/GenBank/DDBJ whole genome shotgun (WGS) entry which is preliminary data.</text>
</comment>
<evidence type="ECO:0000313" key="4">
    <source>
        <dbReference type="EMBL" id="KAK7884686.1"/>
    </source>
</evidence>
<dbReference type="EMBL" id="JBBPFD010000020">
    <property type="protein sequence ID" value="KAK7884686.1"/>
    <property type="molecule type" value="Genomic_DNA"/>
</dbReference>
<accession>A0AAW0MVR0</accession>
<dbReference type="InterPro" id="IPR033316">
    <property type="entry name" value="RBBP8-like"/>
</dbReference>
<feature type="domain" description="DNA endonuclease Ctp1 N-terminal" evidence="3">
    <location>
        <begin position="1"/>
        <end position="94"/>
    </location>
</feature>
<proteinExistence type="predicted"/>
<feature type="coiled-coil region" evidence="1">
    <location>
        <begin position="1"/>
        <end position="28"/>
    </location>
</feature>
<evidence type="ECO:0000256" key="2">
    <source>
        <dbReference type="SAM" id="MobiDB-lite"/>
    </source>
</evidence>
<dbReference type="InterPro" id="IPR019518">
    <property type="entry name" value="CtIP_N"/>
</dbReference>
<dbReference type="Pfam" id="PF10482">
    <property type="entry name" value="CtIP_N"/>
    <property type="match status" value="1"/>
</dbReference>
<reference evidence="5" key="1">
    <citation type="submission" date="2024-04" db="EMBL/GenBank/DDBJ databases">
        <title>Salinicola lusitanus LLJ914,a marine bacterium isolated from the Okinawa Trough.</title>
        <authorList>
            <person name="Li J."/>
        </authorList>
    </citation>
    <scope>NUCLEOTIDE SEQUENCE [LARGE SCALE GENOMIC DNA]</scope>
</reference>
<dbReference type="PANTHER" id="PTHR15107">
    <property type="entry name" value="RETINOBLASTOMA BINDING PROTEIN 8"/>
    <property type="match status" value="1"/>
</dbReference>
<sequence>MEELYTRNQQMKEQQKILTENIKTLENRLRAGLCDRCTVTQEVAKKRQQDFETMQLQSMQHMTLMGKSQEVTGSTPTGRHKQLKKENKMLRDEARSLRAALDQSGRSSGGPADVKPNASPDLSHHSLNPHSLTPHSLTPHSLTPHSLTPHSLAPHLISRALGRSSSQAAEGDVTVKWRRRRDWTQCQEPYKPLPNSWKNPPLNSDRR</sequence>
<dbReference type="GO" id="GO:0010792">
    <property type="term" value="P:DNA double-strand break processing involved in repair via single-strand annealing"/>
    <property type="evidence" value="ECO:0007669"/>
    <property type="project" value="TreeGrafter"/>
</dbReference>
<feature type="compositionally biased region" description="Polar residues" evidence="2">
    <location>
        <begin position="196"/>
        <end position="207"/>
    </location>
</feature>
<gene>
    <name evidence="4" type="ORF">WMY93_027809</name>
</gene>
<feature type="compositionally biased region" description="Basic and acidic residues" evidence="2">
    <location>
        <begin position="84"/>
        <end position="96"/>
    </location>
</feature>
<feature type="region of interest" description="Disordered" evidence="2">
    <location>
        <begin position="67"/>
        <end position="150"/>
    </location>
</feature>
<organism evidence="4 5">
    <name type="scientific">Mugilogobius chulae</name>
    <name type="common">yellowstripe goby</name>
    <dbReference type="NCBI Taxonomy" id="88201"/>
    <lineage>
        <taxon>Eukaryota</taxon>
        <taxon>Metazoa</taxon>
        <taxon>Chordata</taxon>
        <taxon>Craniata</taxon>
        <taxon>Vertebrata</taxon>
        <taxon>Euteleostomi</taxon>
        <taxon>Actinopterygii</taxon>
        <taxon>Neopterygii</taxon>
        <taxon>Teleostei</taxon>
        <taxon>Neoteleostei</taxon>
        <taxon>Acanthomorphata</taxon>
        <taxon>Gobiaria</taxon>
        <taxon>Gobiiformes</taxon>
        <taxon>Gobioidei</taxon>
        <taxon>Gobiidae</taxon>
        <taxon>Gobionellinae</taxon>
        <taxon>Mugilogobius</taxon>
    </lineage>
</organism>
<feature type="region of interest" description="Disordered" evidence="2">
    <location>
        <begin position="184"/>
        <end position="207"/>
    </location>
</feature>
<dbReference type="PANTHER" id="PTHR15107:SF3">
    <property type="entry name" value="RBBP8 N-TERMINAL-LIKE PROTEIN"/>
    <property type="match status" value="1"/>
</dbReference>
<dbReference type="Proteomes" id="UP001460270">
    <property type="component" value="Unassembled WGS sequence"/>
</dbReference>
<evidence type="ECO:0000256" key="1">
    <source>
        <dbReference type="SAM" id="Coils"/>
    </source>
</evidence>
<feature type="compositionally biased region" description="Polar residues" evidence="2">
    <location>
        <begin position="125"/>
        <end position="149"/>
    </location>
</feature>
<name>A0AAW0MVR0_9GOBI</name>
<dbReference type="AlphaFoldDB" id="A0AAW0MVR0"/>
<dbReference type="GO" id="GO:0003684">
    <property type="term" value="F:damaged DNA binding"/>
    <property type="evidence" value="ECO:0007669"/>
    <property type="project" value="TreeGrafter"/>
</dbReference>
<keyword evidence="5" id="KW-1185">Reference proteome</keyword>